<name>A0AAD3TKA2_NEPGR</name>
<dbReference type="Proteomes" id="UP001279734">
    <property type="component" value="Unassembled WGS sequence"/>
</dbReference>
<evidence type="ECO:0000313" key="1">
    <source>
        <dbReference type="EMBL" id="GMH30518.1"/>
    </source>
</evidence>
<keyword evidence="2" id="KW-1185">Reference proteome</keyword>
<dbReference type="EMBL" id="BSYO01000038">
    <property type="protein sequence ID" value="GMH30518.1"/>
    <property type="molecule type" value="Genomic_DNA"/>
</dbReference>
<dbReference type="AlphaFoldDB" id="A0AAD3TKA2"/>
<protein>
    <submittedName>
        <fullName evidence="1">Uncharacterized protein</fullName>
    </submittedName>
</protein>
<accession>A0AAD3TKA2</accession>
<organism evidence="1 2">
    <name type="scientific">Nepenthes gracilis</name>
    <name type="common">Slender pitcher plant</name>
    <dbReference type="NCBI Taxonomy" id="150966"/>
    <lineage>
        <taxon>Eukaryota</taxon>
        <taxon>Viridiplantae</taxon>
        <taxon>Streptophyta</taxon>
        <taxon>Embryophyta</taxon>
        <taxon>Tracheophyta</taxon>
        <taxon>Spermatophyta</taxon>
        <taxon>Magnoliopsida</taxon>
        <taxon>eudicotyledons</taxon>
        <taxon>Gunneridae</taxon>
        <taxon>Pentapetalae</taxon>
        <taxon>Caryophyllales</taxon>
        <taxon>Nepenthaceae</taxon>
        <taxon>Nepenthes</taxon>
    </lineage>
</organism>
<comment type="caution">
    <text evidence="1">The sequence shown here is derived from an EMBL/GenBank/DDBJ whole genome shotgun (WGS) entry which is preliminary data.</text>
</comment>
<sequence length="75" mass="8238">MDSDGTIRSLHMNRSCLFFRMLMNGLMLLEETGQRNLKNFKLRGRVVEIPVEPSAVNGGYVGTDDSFSGIGSSLA</sequence>
<evidence type="ECO:0000313" key="2">
    <source>
        <dbReference type="Proteomes" id="UP001279734"/>
    </source>
</evidence>
<gene>
    <name evidence="1" type="ORF">Nepgr_032361</name>
</gene>
<proteinExistence type="predicted"/>
<reference evidence="1" key="1">
    <citation type="submission" date="2023-05" db="EMBL/GenBank/DDBJ databases">
        <title>Nepenthes gracilis genome sequencing.</title>
        <authorList>
            <person name="Fukushima K."/>
        </authorList>
    </citation>
    <scope>NUCLEOTIDE SEQUENCE</scope>
    <source>
        <strain evidence="1">SING2019-196</strain>
    </source>
</reference>